<feature type="domain" description="Ammonium transporter AmtB-like" evidence="10">
    <location>
        <begin position="343"/>
        <end position="431"/>
    </location>
</feature>
<comment type="subcellular location">
    <subcellularLocation>
        <location evidence="1">Membrane</location>
        <topology evidence="1">Multi-pass membrane protein</topology>
    </subcellularLocation>
</comment>
<evidence type="ECO:0000259" key="10">
    <source>
        <dbReference type="Pfam" id="PF00909"/>
    </source>
</evidence>
<feature type="transmembrane region" description="Helical" evidence="9">
    <location>
        <begin position="48"/>
        <end position="71"/>
    </location>
</feature>
<keyword evidence="4 9" id="KW-0812">Transmembrane</keyword>
<dbReference type="InterPro" id="IPR002229">
    <property type="entry name" value="RhesusRHD"/>
</dbReference>
<evidence type="ECO:0000256" key="3">
    <source>
        <dbReference type="ARBA" id="ARBA00022448"/>
    </source>
</evidence>
<dbReference type="GO" id="GO:0008519">
    <property type="term" value="F:ammonium channel activity"/>
    <property type="evidence" value="ECO:0007669"/>
    <property type="project" value="InterPro"/>
</dbReference>
<dbReference type="GO" id="GO:0005886">
    <property type="term" value="C:plasma membrane"/>
    <property type="evidence" value="ECO:0007669"/>
    <property type="project" value="InterPro"/>
</dbReference>
<sequence>MNINGTKYYDTGDNAWMMTSTVLVLLMTPALAFFYGGLVDHKNVLNQLFLSFICMGIVFLQWVLFGFSFAFGPPVSPGFGSFGWSVLRFGESYNPNYSPTYPLLTYCAYQGTFAIITPALISGAIVGRMKIIPYMIFIFVWSTVCYDPMAHWVWGENGWLKQLGTLDFAGGTVVHILSGVSGLVASIILGKRHDYDPRGTPAHNLPFTILGTCLLWVGWTGFNGGSANSASGLAALAVINTHTAAATGLVTWVVIDAMRGHVSISGACTGPIVGLVAITPSSGFVQPGWSILIAIIVVCIVYTLLLLKKYMRFDDTLDVALIHGCGRENIHIFIYGHNYINYIHILTGGVSGAFLAGMFSQQWVNEAGGFDGAFYGRPVQLWYQIAGILTAIVFAAACTAGILLPLHWTIGIRLAREDEMEGLDVSAHGESWEVAASRAFSKFVKEIVEEYNNSANAQNVEENGTIALQYTSASGKQPAITIPFPSVKGLHQPPPKHHAGADKQESSSVSEVIRF</sequence>
<evidence type="ECO:0000256" key="7">
    <source>
        <dbReference type="ARBA" id="ARBA00023177"/>
    </source>
</evidence>
<dbReference type="InterPro" id="IPR029020">
    <property type="entry name" value="Ammonium/urea_transptr"/>
</dbReference>
<name>A0A814R3G4_ADIRI</name>
<keyword evidence="3" id="KW-0813">Transport</keyword>
<feature type="transmembrane region" description="Helical" evidence="9">
    <location>
        <begin position="234"/>
        <end position="255"/>
    </location>
</feature>
<comment type="similarity">
    <text evidence="2">Belongs to the ammonia transporter channel (TC 1.A.11.2) family.</text>
</comment>
<comment type="caution">
    <text evidence="11">The sequence shown here is derived from an EMBL/GenBank/DDBJ whole genome shotgun (WGS) entry which is preliminary data.</text>
</comment>
<feature type="transmembrane region" description="Helical" evidence="9">
    <location>
        <begin position="202"/>
        <end position="222"/>
    </location>
</feature>
<feature type="transmembrane region" description="Helical" evidence="9">
    <location>
        <begin position="166"/>
        <end position="190"/>
    </location>
</feature>
<feature type="transmembrane region" description="Helical" evidence="9">
    <location>
        <begin position="288"/>
        <end position="307"/>
    </location>
</feature>
<feature type="transmembrane region" description="Helical" evidence="9">
    <location>
        <begin position="339"/>
        <end position="361"/>
    </location>
</feature>
<dbReference type="PRINTS" id="PR00342">
    <property type="entry name" value="RHESUSRHD"/>
</dbReference>
<reference evidence="11" key="1">
    <citation type="submission" date="2021-02" db="EMBL/GenBank/DDBJ databases">
        <authorList>
            <person name="Nowell W R."/>
        </authorList>
    </citation>
    <scope>NUCLEOTIDE SEQUENCE</scope>
</reference>
<accession>A0A814R3G4</accession>
<dbReference type="InterPro" id="IPR018047">
    <property type="entry name" value="Ammonium_transpt_CS"/>
</dbReference>
<evidence type="ECO:0000256" key="1">
    <source>
        <dbReference type="ARBA" id="ARBA00004141"/>
    </source>
</evidence>
<keyword evidence="5 9" id="KW-1133">Transmembrane helix</keyword>
<feature type="region of interest" description="Disordered" evidence="8">
    <location>
        <begin position="488"/>
        <end position="515"/>
    </location>
</feature>
<evidence type="ECO:0000256" key="6">
    <source>
        <dbReference type="ARBA" id="ARBA00023136"/>
    </source>
</evidence>
<feature type="compositionally biased region" description="Polar residues" evidence="8">
    <location>
        <begin position="506"/>
        <end position="515"/>
    </location>
</feature>
<feature type="transmembrane region" description="Helical" evidence="9">
    <location>
        <begin position="15"/>
        <end position="36"/>
    </location>
</feature>
<proteinExistence type="inferred from homology"/>
<dbReference type="AlphaFoldDB" id="A0A814R3G4"/>
<keyword evidence="6 9" id="KW-0472">Membrane</keyword>
<evidence type="ECO:0000256" key="5">
    <source>
        <dbReference type="ARBA" id="ARBA00022989"/>
    </source>
</evidence>
<evidence type="ECO:0000256" key="8">
    <source>
        <dbReference type="SAM" id="MobiDB-lite"/>
    </source>
</evidence>
<dbReference type="PANTHER" id="PTHR43029">
    <property type="entry name" value="AMMONIUM TRANSPORTER MEP2"/>
    <property type="match status" value="1"/>
</dbReference>
<dbReference type="PANTHER" id="PTHR43029:SF10">
    <property type="entry name" value="AMMONIUM TRANSPORTER MEP2"/>
    <property type="match status" value="1"/>
</dbReference>
<evidence type="ECO:0000313" key="12">
    <source>
        <dbReference type="Proteomes" id="UP000663852"/>
    </source>
</evidence>
<dbReference type="EMBL" id="CAJNOJ010000108">
    <property type="protein sequence ID" value="CAF1128178.1"/>
    <property type="molecule type" value="Genomic_DNA"/>
</dbReference>
<feature type="transmembrane region" description="Helical" evidence="9">
    <location>
        <begin position="103"/>
        <end position="127"/>
    </location>
</feature>
<evidence type="ECO:0000256" key="9">
    <source>
        <dbReference type="SAM" id="Phobius"/>
    </source>
</evidence>
<feature type="transmembrane region" description="Helical" evidence="9">
    <location>
        <begin position="134"/>
        <end position="154"/>
    </location>
</feature>
<feature type="transmembrane region" description="Helical" evidence="9">
    <location>
        <begin position="381"/>
        <end position="406"/>
    </location>
</feature>
<dbReference type="SUPFAM" id="SSF111352">
    <property type="entry name" value="Ammonium transporter"/>
    <property type="match status" value="1"/>
</dbReference>
<dbReference type="Gene3D" id="1.10.3430.10">
    <property type="entry name" value="Ammonium transporter AmtB like domains"/>
    <property type="match status" value="1"/>
</dbReference>
<evidence type="ECO:0000256" key="2">
    <source>
        <dbReference type="ARBA" id="ARBA00005887"/>
    </source>
</evidence>
<organism evidence="11 12">
    <name type="scientific">Adineta ricciae</name>
    <name type="common">Rotifer</name>
    <dbReference type="NCBI Taxonomy" id="249248"/>
    <lineage>
        <taxon>Eukaryota</taxon>
        <taxon>Metazoa</taxon>
        <taxon>Spiralia</taxon>
        <taxon>Gnathifera</taxon>
        <taxon>Rotifera</taxon>
        <taxon>Eurotatoria</taxon>
        <taxon>Bdelloidea</taxon>
        <taxon>Adinetida</taxon>
        <taxon>Adinetidae</taxon>
        <taxon>Adineta</taxon>
    </lineage>
</organism>
<dbReference type="OrthoDB" id="534912at2759"/>
<gene>
    <name evidence="11" type="ORF">EDS130_LOCUS21429</name>
</gene>
<protein>
    <recommendedName>
        <fullName evidence="10">Ammonium transporter AmtB-like domain-containing protein</fullName>
    </recommendedName>
</protein>
<keyword evidence="7" id="KW-0924">Ammonia transport</keyword>
<dbReference type="PROSITE" id="PS01219">
    <property type="entry name" value="AMMONIUM_TRANSP"/>
    <property type="match status" value="1"/>
</dbReference>
<evidence type="ECO:0000256" key="4">
    <source>
        <dbReference type="ARBA" id="ARBA00022692"/>
    </source>
</evidence>
<evidence type="ECO:0000313" key="11">
    <source>
        <dbReference type="EMBL" id="CAF1128178.1"/>
    </source>
</evidence>
<dbReference type="InterPro" id="IPR001905">
    <property type="entry name" value="Ammonium_transpt"/>
</dbReference>
<dbReference type="Proteomes" id="UP000663852">
    <property type="component" value="Unassembled WGS sequence"/>
</dbReference>
<dbReference type="Pfam" id="PF00909">
    <property type="entry name" value="Ammonium_transp"/>
    <property type="match status" value="2"/>
</dbReference>
<feature type="transmembrane region" description="Helical" evidence="9">
    <location>
        <begin position="262"/>
        <end position="282"/>
    </location>
</feature>
<dbReference type="InterPro" id="IPR024041">
    <property type="entry name" value="NH4_transpt_AmtB-like_dom"/>
</dbReference>
<feature type="domain" description="Ammonium transporter AmtB-like" evidence="10">
    <location>
        <begin position="15"/>
        <end position="326"/>
    </location>
</feature>